<gene>
    <name evidence="2" type="ORF">J437_LFUL012463</name>
</gene>
<dbReference type="InterPro" id="IPR051063">
    <property type="entry name" value="PDI"/>
</dbReference>
<dbReference type="EMBL" id="KZ308271">
    <property type="protein sequence ID" value="KAG8226196.1"/>
    <property type="molecule type" value="Genomic_DNA"/>
</dbReference>
<dbReference type="GO" id="GO:0006457">
    <property type="term" value="P:protein folding"/>
    <property type="evidence" value="ECO:0007669"/>
    <property type="project" value="TreeGrafter"/>
</dbReference>
<dbReference type="InterPro" id="IPR013766">
    <property type="entry name" value="Thioredoxin_domain"/>
</dbReference>
<dbReference type="InterPro" id="IPR036249">
    <property type="entry name" value="Thioredoxin-like_sf"/>
</dbReference>
<dbReference type="GO" id="GO:0003756">
    <property type="term" value="F:protein disulfide isomerase activity"/>
    <property type="evidence" value="ECO:0007669"/>
    <property type="project" value="TreeGrafter"/>
</dbReference>
<dbReference type="CDD" id="cd02961">
    <property type="entry name" value="PDI_a_family"/>
    <property type="match status" value="2"/>
</dbReference>
<dbReference type="PANTHER" id="PTHR45672:SF2">
    <property type="entry name" value="PROTEIN DISULFIDE-ISOMERASE A5"/>
    <property type="match status" value="1"/>
</dbReference>
<dbReference type="PANTHER" id="PTHR45672">
    <property type="entry name" value="PROTEIN DISULFIDE-ISOMERASE C17H9.14C-RELATED"/>
    <property type="match status" value="1"/>
</dbReference>
<protein>
    <recommendedName>
        <fullName evidence="1">Thioredoxin domain-containing protein</fullName>
    </recommendedName>
</protein>
<dbReference type="GO" id="GO:0005783">
    <property type="term" value="C:endoplasmic reticulum"/>
    <property type="evidence" value="ECO:0007669"/>
    <property type="project" value="TreeGrafter"/>
</dbReference>
<organism evidence="2 3">
    <name type="scientific">Ladona fulva</name>
    <name type="common">Scarce chaser dragonfly</name>
    <name type="synonym">Libellula fulva</name>
    <dbReference type="NCBI Taxonomy" id="123851"/>
    <lineage>
        <taxon>Eukaryota</taxon>
        <taxon>Metazoa</taxon>
        <taxon>Ecdysozoa</taxon>
        <taxon>Arthropoda</taxon>
        <taxon>Hexapoda</taxon>
        <taxon>Insecta</taxon>
        <taxon>Pterygota</taxon>
        <taxon>Palaeoptera</taxon>
        <taxon>Odonata</taxon>
        <taxon>Epiprocta</taxon>
        <taxon>Anisoptera</taxon>
        <taxon>Libelluloidea</taxon>
        <taxon>Libellulidae</taxon>
        <taxon>Ladona</taxon>
    </lineage>
</organism>
<name>A0A8K0K1L9_LADFU</name>
<dbReference type="Gene3D" id="3.40.30.10">
    <property type="entry name" value="Glutaredoxin"/>
    <property type="match status" value="2"/>
</dbReference>
<proteinExistence type="predicted"/>
<evidence type="ECO:0000313" key="2">
    <source>
        <dbReference type="EMBL" id="KAG8226196.1"/>
    </source>
</evidence>
<reference evidence="2" key="2">
    <citation type="submission" date="2017-10" db="EMBL/GenBank/DDBJ databases">
        <title>Ladona fulva Genome sequencing and assembly.</title>
        <authorList>
            <person name="Murali S."/>
            <person name="Richards S."/>
            <person name="Bandaranaike D."/>
            <person name="Bellair M."/>
            <person name="Blankenburg K."/>
            <person name="Chao H."/>
            <person name="Dinh H."/>
            <person name="Doddapaneni H."/>
            <person name="Dugan-Rocha S."/>
            <person name="Elkadiri S."/>
            <person name="Gnanaolivu R."/>
            <person name="Hernandez B."/>
            <person name="Skinner E."/>
            <person name="Javaid M."/>
            <person name="Lee S."/>
            <person name="Li M."/>
            <person name="Ming W."/>
            <person name="Munidasa M."/>
            <person name="Muniz J."/>
            <person name="Nguyen L."/>
            <person name="Hughes D."/>
            <person name="Osuji N."/>
            <person name="Pu L.-L."/>
            <person name="Puazo M."/>
            <person name="Qu C."/>
            <person name="Quiroz J."/>
            <person name="Raj R."/>
            <person name="Weissenberger G."/>
            <person name="Xin Y."/>
            <person name="Zou X."/>
            <person name="Han Y."/>
            <person name="Worley K."/>
            <person name="Muzny D."/>
            <person name="Gibbs R."/>
        </authorList>
    </citation>
    <scope>NUCLEOTIDE SEQUENCE</scope>
    <source>
        <strain evidence="2">Sampled in the wild</strain>
    </source>
</reference>
<dbReference type="Proteomes" id="UP000792457">
    <property type="component" value="Unassembled WGS sequence"/>
</dbReference>
<dbReference type="PROSITE" id="PS51352">
    <property type="entry name" value="THIOREDOXIN_2"/>
    <property type="match status" value="2"/>
</dbReference>
<evidence type="ECO:0000313" key="3">
    <source>
        <dbReference type="Proteomes" id="UP000792457"/>
    </source>
</evidence>
<feature type="domain" description="Thioredoxin" evidence="1">
    <location>
        <begin position="1"/>
        <end position="95"/>
    </location>
</feature>
<sequence length="223" mass="25429">MFNDFLLTSFLTQGCGHCKKAKPEYKLAAEKFKDDSKVEFAAVDCTAESSICSAANVSGYPTIIYYQYYNKDNPVPYSGDRTSRDFIRFMEDRRRKSSDESYSEQMDSLPQLSKNSFQSNLISHDFTLVQFVIPDCLECKKFSPEFEEASRLVAAGSFSARVALATVNCQIEKDLCDQHHINSFPTIRLFKGLNFVKDFKGDKTSNTVVQFLKKLTSEKRDEL</sequence>
<keyword evidence="3" id="KW-1185">Reference proteome</keyword>
<reference evidence="2" key="1">
    <citation type="submission" date="2013-04" db="EMBL/GenBank/DDBJ databases">
        <authorList>
            <person name="Qu J."/>
            <person name="Murali S.C."/>
            <person name="Bandaranaike D."/>
            <person name="Bellair M."/>
            <person name="Blankenburg K."/>
            <person name="Chao H."/>
            <person name="Dinh H."/>
            <person name="Doddapaneni H."/>
            <person name="Downs B."/>
            <person name="Dugan-Rocha S."/>
            <person name="Elkadiri S."/>
            <person name="Gnanaolivu R.D."/>
            <person name="Hernandez B."/>
            <person name="Javaid M."/>
            <person name="Jayaseelan J.C."/>
            <person name="Lee S."/>
            <person name="Li M."/>
            <person name="Ming W."/>
            <person name="Munidasa M."/>
            <person name="Muniz J."/>
            <person name="Nguyen L."/>
            <person name="Ongeri F."/>
            <person name="Osuji N."/>
            <person name="Pu L.-L."/>
            <person name="Puazo M."/>
            <person name="Qu C."/>
            <person name="Quiroz J."/>
            <person name="Raj R."/>
            <person name="Weissenberger G."/>
            <person name="Xin Y."/>
            <person name="Zou X."/>
            <person name="Han Y."/>
            <person name="Richards S."/>
            <person name="Worley K."/>
            <person name="Muzny D."/>
            <person name="Gibbs R."/>
        </authorList>
    </citation>
    <scope>NUCLEOTIDE SEQUENCE</scope>
    <source>
        <strain evidence="2">Sampled in the wild</strain>
    </source>
</reference>
<dbReference type="AlphaFoldDB" id="A0A8K0K1L9"/>
<dbReference type="OrthoDB" id="427280at2759"/>
<accession>A0A8K0K1L9</accession>
<dbReference type="Pfam" id="PF00085">
    <property type="entry name" value="Thioredoxin"/>
    <property type="match status" value="2"/>
</dbReference>
<evidence type="ECO:0000259" key="1">
    <source>
        <dbReference type="PROSITE" id="PS51352"/>
    </source>
</evidence>
<comment type="caution">
    <text evidence="2">The sequence shown here is derived from an EMBL/GenBank/DDBJ whole genome shotgun (WGS) entry which is preliminary data.</text>
</comment>
<feature type="domain" description="Thioredoxin" evidence="1">
    <location>
        <begin position="103"/>
        <end position="217"/>
    </location>
</feature>
<dbReference type="SUPFAM" id="SSF52833">
    <property type="entry name" value="Thioredoxin-like"/>
    <property type="match status" value="2"/>
</dbReference>